<dbReference type="AlphaFoldDB" id="A0A168N0X4"/>
<dbReference type="Pfam" id="PF01872">
    <property type="entry name" value="RibD_C"/>
    <property type="match status" value="1"/>
</dbReference>
<comment type="caution">
    <text evidence="2">The sequence shown here is derived from an EMBL/GenBank/DDBJ whole genome shotgun (WGS) entry which is preliminary data.</text>
</comment>
<dbReference type="InterPro" id="IPR024072">
    <property type="entry name" value="DHFR-like_dom_sf"/>
</dbReference>
<dbReference type="OrthoDB" id="195113at2"/>
<dbReference type="SUPFAM" id="SSF53597">
    <property type="entry name" value="Dihydrofolate reductase-like"/>
    <property type="match status" value="1"/>
</dbReference>
<keyword evidence="3" id="KW-1185">Reference proteome</keyword>
<dbReference type="InterPro" id="IPR050765">
    <property type="entry name" value="Riboflavin_Biosynth_HTPR"/>
</dbReference>
<dbReference type="GO" id="GO:0009231">
    <property type="term" value="P:riboflavin biosynthetic process"/>
    <property type="evidence" value="ECO:0007669"/>
    <property type="project" value="InterPro"/>
</dbReference>
<dbReference type="GO" id="GO:0008703">
    <property type="term" value="F:5-amino-6-(5-phosphoribosylamino)uracil reductase activity"/>
    <property type="evidence" value="ECO:0007669"/>
    <property type="project" value="InterPro"/>
</dbReference>
<dbReference type="STRING" id="494026.PGLA_03130"/>
<gene>
    <name evidence="2" type="ORF">PGLA_03130</name>
</gene>
<dbReference type="Gene3D" id="3.40.430.10">
    <property type="entry name" value="Dihydrofolate Reductase, subunit A"/>
    <property type="match status" value="1"/>
</dbReference>
<accession>A0A168N0X4</accession>
<sequence>MRKLCVSEFVTLDGVMENPQWTFKFLSDEQDKYKFDEMKASDALLLGRVTYDGFAQAWPNMIEETGEYGEMMNGYAKHVVSTTLDEVKWNNSTLIKDNIVEEISKLKQQPGKDILVFGSCDLVQTLIANDLIDEYRLMVFPIVIGNGKRLFADKIDEKVFKLVDTKTFSSGVVVLTYQSKESE</sequence>
<feature type="domain" description="Bacterial bifunctional deaminase-reductase C-terminal" evidence="1">
    <location>
        <begin position="3"/>
        <end position="174"/>
    </location>
</feature>
<proteinExistence type="predicted"/>
<dbReference type="PANTHER" id="PTHR38011:SF11">
    <property type="entry name" value="2,5-DIAMINO-6-RIBOSYLAMINO-4(3H)-PYRIMIDINONE 5'-PHOSPHATE REDUCTASE"/>
    <property type="match status" value="1"/>
</dbReference>
<name>A0A168N0X4_9BACL</name>
<evidence type="ECO:0000259" key="1">
    <source>
        <dbReference type="Pfam" id="PF01872"/>
    </source>
</evidence>
<evidence type="ECO:0000313" key="3">
    <source>
        <dbReference type="Proteomes" id="UP000076967"/>
    </source>
</evidence>
<evidence type="ECO:0000313" key="2">
    <source>
        <dbReference type="EMBL" id="OAB45266.1"/>
    </source>
</evidence>
<reference evidence="2 3" key="1">
    <citation type="submission" date="2016-03" db="EMBL/GenBank/DDBJ databases">
        <title>Draft genome sequence of Paenibacillus glacialis DSM 22343.</title>
        <authorList>
            <person name="Shin S.-K."/>
            <person name="Yi H."/>
        </authorList>
    </citation>
    <scope>NUCLEOTIDE SEQUENCE [LARGE SCALE GENOMIC DNA]</scope>
    <source>
        <strain evidence="2 3">DSM 22343</strain>
    </source>
</reference>
<protein>
    <submittedName>
        <fullName evidence="2">Pyrimidine reductase</fullName>
    </submittedName>
</protein>
<organism evidence="2 3">
    <name type="scientific">Paenibacillus glacialis</name>
    <dbReference type="NCBI Taxonomy" id="494026"/>
    <lineage>
        <taxon>Bacteria</taxon>
        <taxon>Bacillati</taxon>
        <taxon>Bacillota</taxon>
        <taxon>Bacilli</taxon>
        <taxon>Bacillales</taxon>
        <taxon>Paenibacillaceae</taxon>
        <taxon>Paenibacillus</taxon>
    </lineage>
</organism>
<dbReference type="Proteomes" id="UP000076967">
    <property type="component" value="Unassembled WGS sequence"/>
</dbReference>
<dbReference type="InterPro" id="IPR002734">
    <property type="entry name" value="RibDG_C"/>
</dbReference>
<dbReference type="RefSeq" id="WP_068528555.1">
    <property type="nucleotide sequence ID" value="NZ_LVJH01000003.1"/>
</dbReference>
<dbReference type="PANTHER" id="PTHR38011">
    <property type="entry name" value="DIHYDROFOLATE REDUCTASE FAMILY PROTEIN (AFU_ORTHOLOGUE AFUA_8G06820)"/>
    <property type="match status" value="1"/>
</dbReference>
<dbReference type="EMBL" id="LVJH01000003">
    <property type="protein sequence ID" value="OAB45266.1"/>
    <property type="molecule type" value="Genomic_DNA"/>
</dbReference>